<evidence type="ECO:0000313" key="2">
    <source>
        <dbReference type="Proteomes" id="UP001159363"/>
    </source>
</evidence>
<reference evidence="1 2" key="1">
    <citation type="submission" date="2023-02" db="EMBL/GenBank/DDBJ databases">
        <title>LHISI_Scaffold_Assembly.</title>
        <authorList>
            <person name="Stuart O.P."/>
            <person name="Cleave R."/>
            <person name="Magrath M.J.L."/>
            <person name="Mikheyev A.S."/>
        </authorList>
    </citation>
    <scope>NUCLEOTIDE SEQUENCE [LARGE SCALE GENOMIC DNA]</scope>
    <source>
        <strain evidence="1">Daus_M_001</strain>
        <tissue evidence="1">Leg muscle</tissue>
    </source>
</reference>
<sequence length="182" mass="20133">MTIVKVNIANAIADKCNILKLNGDNYYVWSIQAKAAIASKILCGVLVLQVRLTNMEKCSSRSHQWLCTCVLYKKDMYNGKRSMGRFERYAHDSGPSWSWCKSSIATALITAGELAKIVCWFTVCTGRGGVSTSDLRDIVSFPTRSQQVGKGGMVKMYVQGFLPRGTVCLHSCSWWAASSLKT</sequence>
<evidence type="ECO:0000313" key="1">
    <source>
        <dbReference type="EMBL" id="KAJ8886082.1"/>
    </source>
</evidence>
<name>A0ABQ9HP03_9NEOP</name>
<dbReference type="EMBL" id="JARBHB010000004">
    <property type="protein sequence ID" value="KAJ8886082.1"/>
    <property type="molecule type" value="Genomic_DNA"/>
</dbReference>
<evidence type="ECO:0008006" key="3">
    <source>
        <dbReference type="Google" id="ProtNLM"/>
    </source>
</evidence>
<protein>
    <recommendedName>
        <fullName evidence="3">Retrotransposon Copia-like N-terminal domain-containing protein</fullName>
    </recommendedName>
</protein>
<dbReference type="Proteomes" id="UP001159363">
    <property type="component" value="Chromosome X"/>
</dbReference>
<keyword evidence="2" id="KW-1185">Reference proteome</keyword>
<gene>
    <name evidence="1" type="ORF">PR048_012289</name>
</gene>
<comment type="caution">
    <text evidence="1">The sequence shown here is derived from an EMBL/GenBank/DDBJ whole genome shotgun (WGS) entry which is preliminary data.</text>
</comment>
<accession>A0ABQ9HP03</accession>
<organism evidence="1 2">
    <name type="scientific">Dryococelus australis</name>
    <dbReference type="NCBI Taxonomy" id="614101"/>
    <lineage>
        <taxon>Eukaryota</taxon>
        <taxon>Metazoa</taxon>
        <taxon>Ecdysozoa</taxon>
        <taxon>Arthropoda</taxon>
        <taxon>Hexapoda</taxon>
        <taxon>Insecta</taxon>
        <taxon>Pterygota</taxon>
        <taxon>Neoptera</taxon>
        <taxon>Polyneoptera</taxon>
        <taxon>Phasmatodea</taxon>
        <taxon>Verophasmatodea</taxon>
        <taxon>Anareolatae</taxon>
        <taxon>Phasmatidae</taxon>
        <taxon>Eurycanthinae</taxon>
        <taxon>Dryococelus</taxon>
    </lineage>
</organism>
<proteinExistence type="predicted"/>